<comment type="caution">
    <text evidence="12">The sequence shown here is derived from an EMBL/GenBank/DDBJ whole genome shotgun (WGS) entry which is preliminary data.</text>
</comment>
<keyword evidence="3 9" id="KW-0812">Transmembrane</keyword>
<keyword evidence="13" id="KW-1185">Reference proteome</keyword>
<keyword evidence="2" id="KW-0813">Transport</keyword>
<name>A0ABD3HAJ1_9MARC</name>
<evidence type="ECO:0000259" key="10">
    <source>
        <dbReference type="PROSITE" id="PS50893"/>
    </source>
</evidence>
<dbReference type="FunFam" id="1.20.1560.10:FF:000215">
    <property type="entry name" value="ABC transporter B family member 4"/>
    <property type="match status" value="1"/>
</dbReference>
<dbReference type="InterPro" id="IPR011527">
    <property type="entry name" value="ABC1_TM_dom"/>
</dbReference>
<organism evidence="12 13">
    <name type="scientific">Riccia sorocarpa</name>
    <dbReference type="NCBI Taxonomy" id="122646"/>
    <lineage>
        <taxon>Eukaryota</taxon>
        <taxon>Viridiplantae</taxon>
        <taxon>Streptophyta</taxon>
        <taxon>Embryophyta</taxon>
        <taxon>Marchantiophyta</taxon>
        <taxon>Marchantiopsida</taxon>
        <taxon>Marchantiidae</taxon>
        <taxon>Marchantiales</taxon>
        <taxon>Ricciaceae</taxon>
        <taxon>Riccia</taxon>
    </lineage>
</organism>
<keyword evidence="5" id="KW-0067">ATP-binding</keyword>
<dbReference type="InterPro" id="IPR003593">
    <property type="entry name" value="AAA+_ATPase"/>
</dbReference>
<evidence type="ECO:0000256" key="9">
    <source>
        <dbReference type="SAM" id="Phobius"/>
    </source>
</evidence>
<evidence type="ECO:0000256" key="7">
    <source>
        <dbReference type="ARBA" id="ARBA00023136"/>
    </source>
</evidence>
<keyword evidence="4" id="KW-0547">Nucleotide-binding</keyword>
<feature type="transmembrane region" description="Helical" evidence="9">
    <location>
        <begin position="425"/>
        <end position="443"/>
    </location>
</feature>
<dbReference type="CDD" id="cd18572">
    <property type="entry name" value="ABC_6TM_TAP"/>
    <property type="match status" value="1"/>
</dbReference>
<dbReference type="Pfam" id="PF00664">
    <property type="entry name" value="ABC_membrane"/>
    <property type="match status" value="1"/>
</dbReference>
<proteinExistence type="predicted"/>
<feature type="transmembrane region" description="Helical" evidence="9">
    <location>
        <begin position="304"/>
        <end position="324"/>
    </location>
</feature>
<evidence type="ECO:0000259" key="11">
    <source>
        <dbReference type="PROSITE" id="PS50929"/>
    </source>
</evidence>
<evidence type="ECO:0000256" key="6">
    <source>
        <dbReference type="ARBA" id="ARBA00022989"/>
    </source>
</evidence>
<dbReference type="CDD" id="cd03249">
    <property type="entry name" value="ABC_MTABC3_MDL1_MDL2"/>
    <property type="match status" value="1"/>
</dbReference>
<dbReference type="PANTHER" id="PTHR43394">
    <property type="entry name" value="ATP-DEPENDENT PERMEASE MDL1, MITOCHONDRIAL"/>
    <property type="match status" value="1"/>
</dbReference>
<dbReference type="EMBL" id="JBJQOH010000005">
    <property type="protein sequence ID" value="KAL3686419.1"/>
    <property type="molecule type" value="Genomic_DNA"/>
</dbReference>
<evidence type="ECO:0000256" key="3">
    <source>
        <dbReference type="ARBA" id="ARBA00022692"/>
    </source>
</evidence>
<evidence type="ECO:0000313" key="12">
    <source>
        <dbReference type="EMBL" id="KAL3686419.1"/>
    </source>
</evidence>
<feature type="transmembrane region" description="Helical" evidence="9">
    <location>
        <begin position="172"/>
        <end position="197"/>
    </location>
</feature>
<keyword evidence="7 9" id="KW-0472">Membrane</keyword>
<protein>
    <submittedName>
        <fullName evidence="12">Uncharacterized protein</fullName>
    </submittedName>
</protein>
<evidence type="ECO:0000256" key="2">
    <source>
        <dbReference type="ARBA" id="ARBA00022448"/>
    </source>
</evidence>
<dbReference type="PROSITE" id="PS50929">
    <property type="entry name" value="ABC_TM1F"/>
    <property type="match status" value="1"/>
</dbReference>
<feature type="region of interest" description="Disordered" evidence="8">
    <location>
        <begin position="868"/>
        <end position="889"/>
    </location>
</feature>
<dbReference type="PANTHER" id="PTHR43394:SF5">
    <property type="entry name" value="ABC TRANSPORTER B FAMILY"/>
    <property type="match status" value="1"/>
</dbReference>
<evidence type="ECO:0000256" key="8">
    <source>
        <dbReference type="SAM" id="MobiDB-lite"/>
    </source>
</evidence>
<evidence type="ECO:0000256" key="5">
    <source>
        <dbReference type="ARBA" id="ARBA00022840"/>
    </source>
</evidence>
<keyword evidence="6 9" id="KW-1133">Transmembrane helix</keyword>
<dbReference type="Gene3D" id="3.40.50.300">
    <property type="entry name" value="P-loop containing nucleotide triphosphate hydrolases"/>
    <property type="match status" value="1"/>
</dbReference>
<feature type="domain" description="ABC transporter" evidence="10">
    <location>
        <begin position="622"/>
        <end position="860"/>
    </location>
</feature>
<dbReference type="InterPro" id="IPR017871">
    <property type="entry name" value="ABC_transporter-like_CS"/>
</dbReference>
<comment type="subcellular location">
    <subcellularLocation>
        <location evidence="1">Membrane</location>
        <topology evidence="1">Multi-pass membrane protein</topology>
    </subcellularLocation>
</comment>
<evidence type="ECO:0000256" key="1">
    <source>
        <dbReference type="ARBA" id="ARBA00004141"/>
    </source>
</evidence>
<evidence type="ECO:0000256" key="4">
    <source>
        <dbReference type="ARBA" id="ARBA00022741"/>
    </source>
</evidence>
<dbReference type="GO" id="GO:0005524">
    <property type="term" value="F:ATP binding"/>
    <property type="evidence" value="ECO:0007669"/>
    <property type="project" value="UniProtKB-KW"/>
</dbReference>
<dbReference type="PROSITE" id="PS50893">
    <property type="entry name" value="ABC_TRANSPORTER_2"/>
    <property type="match status" value="1"/>
</dbReference>
<dbReference type="SUPFAM" id="SSF90123">
    <property type="entry name" value="ABC transporter transmembrane region"/>
    <property type="match status" value="1"/>
</dbReference>
<dbReference type="Proteomes" id="UP001633002">
    <property type="component" value="Unassembled WGS sequence"/>
</dbReference>
<evidence type="ECO:0000313" key="13">
    <source>
        <dbReference type="Proteomes" id="UP001633002"/>
    </source>
</evidence>
<dbReference type="SUPFAM" id="SSF52540">
    <property type="entry name" value="P-loop containing nucleoside triphosphate hydrolases"/>
    <property type="match status" value="1"/>
</dbReference>
<dbReference type="Gene3D" id="1.20.1560.10">
    <property type="entry name" value="ABC transporter type 1, transmembrane domain"/>
    <property type="match status" value="1"/>
</dbReference>
<dbReference type="AlphaFoldDB" id="A0ABD3HAJ1"/>
<accession>A0ABD3HAJ1</accession>
<dbReference type="InterPro" id="IPR003439">
    <property type="entry name" value="ABC_transporter-like_ATP-bd"/>
</dbReference>
<feature type="transmembrane region" description="Helical" evidence="9">
    <location>
        <begin position="79"/>
        <end position="102"/>
    </location>
</feature>
<gene>
    <name evidence="12" type="ORF">R1sor_008993</name>
</gene>
<dbReference type="SMART" id="SM00382">
    <property type="entry name" value="AAA"/>
    <property type="match status" value="1"/>
</dbReference>
<reference evidence="12 13" key="1">
    <citation type="submission" date="2024-09" db="EMBL/GenBank/DDBJ databases">
        <title>Chromosome-scale assembly of Riccia sorocarpa.</title>
        <authorList>
            <person name="Paukszto L."/>
        </authorList>
    </citation>
    <scope>NUCLEOTIDE SEQUENCE [LARGE SCALE GENOMIC DNA]</scope>
    <source>
        <strain evidence="12">LP-2024</strain>
        <tissue evidence="12">Aerial parts of the thallus</tissue>
    </source>
</reference>
<dbReference type="GO" id="GO:0005737">
    <property type="term" value="C:cytoplasm"/>
    <property type="evidence" value="ECO:0007669"/>
    <property type="project" value="UniProtKB-ARBA"/>
</dbReference>
<dbReference type="InterPro" id="IPR036640">
    <property type="entry name" value="ABC1_TM_sf"/>
</dbReference>
<dbReference type="PROSITE" id="PS00211">
    <property type="entry name" value="ABC_TRANSPORTER_1"/>
    <property type="match status" value="1"/>
</dbReference>
<sequence>MGKKTGYLPETVVYQGTTNVNEAKSLWGWRFGALIALFVIDIFCASTLYATVHRWNLPHPGRTSFFDSLFDFTHDSSDLLLFSILRMLALSGLAYYGAVLAWKEAEKTERAKEARLQAPTHLNVHADGNRGSLRINGELNDGLREPLLNTREATKTSKGFEDWFSGSSMKDIILFLVFLLCTCFQAFVGAKCVGFYFDTTHEMWGVRGEVWQGVLIGSQVPWILAESRYVHLMVDARRILSRALYINRRRTEKEQQYLNPSKSAAHRMTEAEGILRGDKGLKEEGDVDQNRFLVRAISLAREELYLISCAFSCLAVSSASGLLLPKFQGSILDHAINNDKPKFKTEIQLLIIFTVITGLFEATRNLCFTVVGKRVLKTLQDRLFMGVVHQDIAYFDGTTSGELTSRLTNDVSSMAEPINWMLSSIVRNAISLVGAFILCFSISWKLSMLAFTTMAPIMHITAVYSRWSRELNRKRYALLAEANSAASEALGNVRTVRAFSTEEVEIDRFMSKTQAAMQKGVRDAFAYAGAVAVNDWLDLGASVLILWYGGSLVMQGRLSAGKLITFELYWNQIQSAYQSIMSVLMSLTRAAGAAQRVLSLVDALPDIDPNAGIMVSTLEGDIKLDDVKFHYQMRPQHPVLTGVSLHIGRGQVCALVGRSGGGKSTIVHLLMRFYDPTEGRIVLDGWDLKQLNLKSVHKHMGLVAQDTQMFACSIEENITYGLSRYTVEDMEEAARYAHAHDFIMRFPEGYATRVGERGVRLSGGQRQRIAIARMLLRRPKVLLLDEATSSLDTESEALVQQALDRLISEGGRTVVLVAHRLSTVRNADMIAVMEKGSVVEQGKHEELVELNGVYQRLVRRQLNKVKTTIDSGSDSDDNSEVADINNTRGSKRSELRHRSSFLFEVDDDPERRVVVHLAIECVSNELLFFFLLYATMRE</sequence>
<feature type="domain" description="ABC transmembrane type-1" evidence="11">
    <location>
        <begin position="310"/>
        <end position="589"/>
    </location>
</feature>
<dbReference type="Pfam" id="PF00005">
    <property type="entry name" value="ABC_tran"/>
    <property type="match status" value="1"/>
</dbReference>
<dbReference type="InterPro" id="IPR027417">
    <property type="entry name" value="P-loop_NTPase"/>
</dbReference>
<dbReference type="InterPro" id="IPR039421">
    <property type="entry name" value="Type_1_exporter"/>
</dbReference>
<dbReference type="FunFam" id="3.40.50.300:FF:000836">
    <property type="entry name" value="ABC transporter B family member 25"/>
    <property type="match status" value="1"/>
</dbReference>
<feature type="transmembrane region" description="Helical" evidence="9">
    <location>
        <begin position="31"/>
        <end position="52"/>
    </location>
</feature>
<dbReference type="GO" id="GO:0016020">
    <property type="term" value="C:membrane"/>
    <property type="evidence" value="ECO:0007669"/>
    <property type="project" value="UniProtKB-SubCell"/>
</dbReference>